<keyword evidence="7 14" id="KW-0249">Electron transport</keyword>
<comment type="caution">
    <text evidence="14">Lacks conserved residue(s) required for the propagation of feature annotation.</text>
</comment>
<dbReference type="OMA" id="PLFDWFE"/>
<dbReference type="InterPro" id="IPR050183">
    <property type="entry name" value="DsbB"/>
</dbReference>
<keyword evidence="9 14" id="KW-0560">Oxidoreductase</keyword>
<feature type="topological domain" description="Cytoplasmic" evidence="14">
    <location>
        <begin position="167"/>
        <end position="183"/>
    </location>
</feature>
<dbReference type="GO" id="GO:0015035">
    <property type="term" value="F:protein-disulfide reductase activity"/>
    <property type="evidence" value="ECO:0007669"/>
    <property type="project" value="UniProtKB-UniRule"/>
</dbReference>
<dbReference type="InterPro" id="IPR022920">
    <property type="entry name" value="Disulphide_bond_form_DsbB"/>
</dbReference>
<evidence type="ECO:0000256" key="4">
    <source>
        <dbReference type="ARBA" id="ARBA00022475"/>
    </source>
</evidence>
<dbReference type="PANTHER" id="PTHR36570:SF3">
    <property type="entry name" value="DISULFIDE BOND FORMATION PROTEIN B"/>
    <property type="match status" value="1"/>
</dbReference>
<comment type="function">
    <text evidence="14">Required for disulfide bond formation in some periplasmic proteins. Acts by oxidizing the DsbA protein.</text>
</comment>
<feature type="topological domain" description="Periplasmic" evidence="14">
    <location>
        <begin position="31"/>
        <end position="48"/>
    </location>
</feature>
<dbReference type="PANTHER" id="PTHR36570">
    <property type="entry name" value="DISULFIDE BOND FORMATION PROTEIN B"/>
    <property type="match status" value="1"/>
</dbReference>
<organism evidence="16 17">
    <name type="scientific">Halomonas elongata</name>
    <dbReference type="NCBI Taxonomy" id="2746"/>
    <lineage>
        <taxon>Bacteria</taxon>
        <taxon>Pseudomonadati</taxon>
        <taxon>Pseudomonadota</taxon>
        <taxon>Gammaproteobacteria</taxon>
        <taxon>Oceanospirillales</taxon>
        <taxon>Halomonadaceae</taxon>
        <taxon>Halomonas</taxon>
    </lineage>
</organism>
<keyword evidence="13 14" id="KW-0676">Redox-active center</keyword>
<dbReference type="SUPFAM" id="SSF158442">
    <property type="entry name" value="DsbB-like"/>
    <property type="match status" value="1"/>
</dbReference>
<feature type="transmembrane region" description="Helical" evidence="15">
    <location>
        <begin position="145"/>
        <end position="165"/>
    </location>
</feature>
<dbReference type="Pfam" id="PF02600">
    <property type="entry name" value="DsbB"/>
    <property type="match status" value="1"/>
</dbReference>
<proteinExistence type="inferred from homology"/>
<comment type="similarity">
    <text evidence="2 14">Belongs to the DsbB family.</text>
</comment>
<keyword evidence="4 14" id="KW-1003">Cell membrane</keyword>
<evidence type="ECO:0000256" key="14">
    <source>
        <dbReference type="HAMAP-Rule" id="MF_00286"/>
    </source>
</evidence>
<evidence type="ECO:0000256" key="10">
    <source>
        <dbReference type="ARBA" id="ARBA00023136"/>
    </source>
</evidence>
<dbReference type="GO" id="GO:0009055">
    <property type="term" value="F:electron transfer activity"/>
    <property type="evidence" value="ECO:0007669"/>
    <property type="project" value="UniProtKB-UniRule"/>
</dbReference>
<dbReference type="RefSeq" id="WP_013331445.1">
    <property type="nucleotide sequence ID" value="NZ_CP087224.1"/>
</dbReference>
<dbReference type="Proteomes" id="UP000092504">
    <property type="component" value="Unassembled WGS sequence"/>
</dbReference>
<dbReference type="HAMAP" id="MF_00286">
    <property type="entry name" value="DsbB"/>
    <property type="match status" value="1"/>
</dbReference>
<dbReference type="GeneID" id="91008918"/>
<dbReference type="InterPro" id="IPR023380">
    <property type="entry name" value="DsbB-like_sf"/>
</dbReference>
<dbReference type="GO" id="GO:0005886">
    <property type="term" value="C:plasma membrane"/>
    <property type="evidence" value="ECO:0007669"/>
    <property type="project" value="UniProtKB-SubCell"/>
</dbReference>
<evidence type="ECO:0000256" key="9">
    <source>
        <dbReference type="ARBA" id="ARBA00023002"/>
    </source>
</evidence>
<keyword evidence="10 14" id="KW-0472">Membrane</keyword>
<dbReference type="InterPro" id="IPR003752">
    <property type="entry name" value="DiS_bond_form_DsbB/BdbC"/>
</dbReference>
<gene>
    <name evidence="14 16" type="primary">dsbB</name>
    <name evidence="16" type="ORF">A8U91_01968</name>
</gene>
<evidence type="ECO:0000313" key="17">
    <source>
        <dbReference type="Proteomes" id="UP000092504"/>
    </source>
</evidence>
<reference evidence="16 17" key="1">
    <citation type="submission" date="2016-06" db="EMBL/GenBank/DDBJ databases">
        <title>Genome sequence of halotolerant plant growth promoting strain of Halomonas elongata HEK1 isolated from salterns of Rann of Kutch, Gujarat, India.</title>
        <authorList>
            <person name="Gaba S."/>
            <person name="Singh R.N."/>
            <person name="Abrol S."/>
            <person name="Kaushik R."/>
            <person name="Saxena A.K."/>
        </authorList>
    </citation>
    <scope>NUCLEOTIDE SEQUENCE [LARGE SCALE GENOMIC DNA]</scope>
    <source>
        <strain evidence="16 17">HEK1</strain>
    </source>
</reference>
<feature type="topological domain" description="Cytoplasmic" evidence="14">
    <location>
        <begin position="1"/>
        <end position="13"/>
    </location>
</feature>
<dbReference type="GO" id="GO:0006457">
    <property type="term" value="P:protein folding"/>
    <property type="evidence" value="ECO:0007669"/>
    <property type="project" value="InterPro"/>
</dbReference>
<evidence type="ECO:0000256" key="12">
    <source>
        <dbReference type="ARBA" id="ARBA00023186"/>
    </source>
</evidence>
<name>A0A1B8P5Q1_HALEL</name>
<evidence type="ECO:0000256" key="13">
    <source>
        <dbReference type="ARBA" id="ARBA00023284"/>
    </source>
</evidence>
<dbReference type="AlphaFoldDB" id="A0A1B8P5Q1"/>
<keyword evidence="8 14" id="KW-1133">Transmembrane helix</keyword>
<protein>
    <recommendedName>
        <fullName evidence="14">Disulfide bond formation protein B</fullName>
    </recommendedName>
    <alternativeName>
        <fullName evidence="14">Disulfide oxidoreductase</fullName>
    </alternativeName>
</protein>
<evidence type="ECO:0000256" key="15">
    <source>
        <dbReference type="SAM" id="Phobius"/>
    </source>
</evidence>
<comment type="subcellular location">
    <subcellularLocation>
        <location evidence="1">Cell inner membrane</location>
        <topology evidence="1">Multi-pass membrane protein</topology>
    </subcellularLocation>
    <subcellularLocation>
        <location evidence="14">Cell membrane</location>
        <topology evidence="14">Multi-pass membrane protein</topology>
    </subcellularLocation>
</comment>
<feature type="transmembrane region" description="Helical" evidence="15">
    <location>
        <begin position="69"/>
        <end position="89"/>
    </location>
</feature>
<evidence type="ECO:0000256" key="7">
    <source>
        <dbReference type="ARBA" id="ARBA00022982"/>
    </source>
</evidence>
<keyword evidence="3 14" id="KW-0813">Transport</keyword>
<dbReference type="EMBL" id="MAJD01000001">
    <property type="protein sequence ID" value="OBX37595.1"/>
    <property type="molecule type" value="Genomic_DNA"/>
</dbReference>
<evidence type="ECO:0000256" key="6">
    <source>
        <dbReference type="ARBA" id="ARBA00022692"/>
    </source>
</evidence>
<evidence type="ECO:0000256" key="3">
    <source>
        <dbReference type="ARBA" id="ARBA00022448"/>
    </source>
</evidence>
<sequence length="183" mass="19296">MIMELENWSVRRWSLAGLAFCVLMMAVALGLEHGAGLEPCPLCIFQRVAVIAAGVVFAIAALHDPKGRAGAAIYGLLGVVAVGTGIGLAGRHLWLQSLPADQVPSCGPGLDYMMEILPLREVLATVLTGSGECAEISASLLGLSLPGWTLIGFVVLMLAPLGLLARSLRRDHGYRWQGVPGRD</sequence>
<dbReference type="PATRIC" id="fig|2746.7.peg.2016"/>
<evidence type="ECO:0000313" key="16">
    <source>
        <dbReference type="EMBL" id="OBX37595.1"/>
    </source>
</evidence>
<evidence type="ECO:0000256" key="11">
    <source>
        <dbReference type="ARBA" id="ARBA00023157"/>
    </source>
</evidence>
<keyword evidence="5" id="KW-0997">Cell inner membrane</keyword>
<feature type="disulfide bond" description="Redox-active" evidence="14">
    <location>
        <begin position="40"/>
        <end position="43"/>
    </location>
</feature>
<keyword evidence="12 14" id="KW-0143">Chaperone</keyword>
<evidence type="ECO:0000256" key="1">
    <source>
        <dbReference type="ARBA" id="ARBA00004429"/>
    </source>
</evidence>
<keyword evidence="6 14" id="KW-0812">Transmembrane</keyword>
<evidence type="ECO:0000256" key="2">
    <source>
        <dbReference type="ARBA" id="ARBA00008823"/>
    </source>
</evidence>
<comment type="caution">
    <text evidence="16">The sequence shown here is derived from an EMBL/GenBank/DDBJ whole genome shotgun (WGS) entry which is preliminary data.</text>
</comment>
<evidence type="ECO:0000256" key="8">
    <source>
        <dbReference type="ARBA" id="ARBA00022989"/>
    </source>
</evidence>
<keyword evidence="11 14" id="KW-1015">Disulfide bond</keyword>
<evidence type="ECO:0000256" key="5">
    <source>
        <dbReference type="ARBA" id="ARBA00022519"/>
    </source>
</evidence>
<feature type="transmembrane region" description="Helical" evidence="15">
    <location>
        <begin position="44"/>
        <end position="62"/>
    </location>
</feature>
<dbReference type="Gene3D" id="1.20.1550.10">
    <property type="entry name" value="DsbB-like"/>
    <property type="match status" value="1"/>
</dbReference>
<accession>A0A1B8P5Q1</accession>